<evidence type="ECO:0000313" key="2">
    <source>
        <dbReference type="Proteomes" id="UP000186601"/>
    </source>
</evidence>
<proteinExistence type="predicted"/>
<organism evidence="1 2">
    <name type="scientific">Hermanssonia centrifuga</name>
    <dbReference type="NCBI Taxonomy" id="98765"/>
    <lineage>
        <taxon>Eukaryota</taxon>
        <taxon>Fungi</taxon>
        <taxon>Dikarya</taxon>
        <taxon>Basidiomycota</taxon>
        <taxon>Agaricomycotina</taxon>
        <taxon>Agaricomycetes</taxon>
        <taxon>Polyporales</taxon>
        <taxon>Meruliaceae</taxon>
        <taxon>Hermanssonia</taxon>
    </lineage>
</organism>
<accession>A0A2R6S507</accession>
<evidence type="ECO:0000313" key="1">
    <source>
        <dbReference type="EMBL" id="PSS37377.1"/>
    </source>
</evidence>
<gene>
    <name evidence="1" type="ORF">PHLCEN_2v779</name>
</gene>
<dbReference type="Proteomes" id="UP000186601">
    <property type="component" value="Unassembled WGS sequence"/>
</dbReference>
<name>A0A2R6S507_9APHY</name>
<protein>
    <submittedName>
        <fullName evidence="1">Uncharacterized protein</fullName>
    </submittedName>
</protein>
<dbReference type="EMBL" id="MLYV02000051">
    <property type="protein sequence ID" value="PSS37377.1"/>
    <property type="molecule type" value="Genomic_DNA"/>
</dbReference>
<comment type="caution">
    <text evidence="1">The sequence shown here is derived from an EMBL/GenBank/DDBJ whole genome shotgun (WGS) entry which is preliminary data.</text>
</comment>
<reference evidence="1 2" key="1">
    <citation type="submission" date="2018-02" db="EMBL/GenBank/DDBJ databases">
        <title>Genome sequence of the basidiomycete white-rot fungus Phlebia centrifuga.</title>
        <authorList>
            <person name="Granchi Z."/>
            <person name="Peng M."/>
            <person name="de Vries R.P."/>
            <person name="Hilden K."/>
            <person name="Makela M.R."/>
            <person name="Grigoriev I."/>
            <person name="Riley R."/>
        </authorList>
    </citation>
    <scope>NUCLEOTIDE SEQUENCE [LARGE SCALE GENOMIC DNA]</scope>
    <source>
        <strain evidence="1 2">FBCC195</strain>
    </source>
</reference>
<keyword evidence="2" id="KW-1185">Reference proteome</keyword>
<sequence>MVKKLWDGVGAVAGGVGDAVRQWPLEPATGTIEDWVEVGAICGHSLSGKKPLHNYA</sequence>
<dbReference type="AlphaFoldDB" id="A0A2R6S507"/>